<evidence type="ECO:0000256" key="1">
    <source>
        <dbReference type="SAM" id="Phobius"/>
    </source>
</evidence>
<keyword evidence="1" id="KW-1133">Transmembrane helix</keyword>
<evidence type="ECO:0000313" key="2">
    <source>
        <dbReference type="EMBL" id="MCK6256072.1"/>
    </source>
</evidence>
<keyword evidence="1" id="KW-0472">Membrane</keyword>
<feature type="transmembrane region" description="Helical" evidence="1">
    <location>
        <begin position="153"/>
        <end position="176"/>
    </location>
</feature>
<name>A0A9X1X8H5_9BACL</name>
<dbReference type="Proteomes" id="UP001139011">
    <property type="component" value="Unassembled WGS sequence"/>
</dbReference>
<feature type="transmembrane region" description="Helical" evidence="1">
    <location>
        <begin position="31"/>
        <end position="52"/>
    </location>
</feature>
<dbReference type="EMBL" id="JAIWJX010000002">
    <property type="protein sequence ID" value="MCK6256072.1"/>
    <property type="molecule type" value="Genomic_DNA"/>
</dbReference>
<organism evidence="2 3">
    <name type="scientific">Fictibacillus marinisediminis</name>
    <dbReference type="NCBI Taxonomy" id="2878389"/>
    <lineage>
        <taxon>Bacteria</taxon>
        <taxon>Bacillati</taxon>
        <taxon>Bacillota</taxon>
        <taxon>Bacilli</taxon>
        <taxon>Bacillales</taxon>
        <taxon>Fictibacillaceae</taxon>
        <taxon>Fictibacillus</taxon>
    </lineage>
</organism>
<sequence>MSADHQKVILLSDYIRRKRIKERKAAGPARLLLRLTLLFIAASMLIFGVFMWQDYKHTTLFSHNPDEIFQLLKNQNAEALTPAVKEKVTSLASEINGLEYLAIFSEKQGTERSEKRPPDYVFSTAGKEVNDTLGMGNGKWHIEYKFKQEKSKLFWNSFLVVFIFLSFALFISWMVIGFKYPKGMAMTNRMIYIK</sequence>
<proteinExistence type="predicted"/>
<evidence type="ECO:0000313" key="3">
    <source>
        <dbReference type="Proteomes" id="UP001139011"/>
    </source>
</evidence>
<dbReference type="RefSeq" id="WP_248251792.1">
    <property type="nucleotide sequence ID" value="NZ_JAIWJX010000002.1"/>
</dbReference>
<reference evidence="2" key="1">
    <citation type="submission" date="2021-09" db="EMBL/GenBank/DDBJ databases">
        <title>Genome analysis of Fictibacillus sp. KIGAM418 isolated from marine sediment.</title>
        <authorList>
            <person name="Seo M.-J."/>
            <person name="Cho E.-S."/>
            <person name="Hwang C.Y."/>
        </authorList>
    </citation>
    <scope>NUCLEOTIDE SEQUENCE</scope>
    <source>
        <strain evidence="2">KIGAM418</strain>
    </source>
</reference>
<protein>
    <submittedName>
        <fullName evidence="2">Uncharacterized protein</fullName>
    </submittedName>
</protein>
<keyword evidence="3" id="KW-1185">Reference proteome</keyword>
<keyword evidence="1" id="KW-0812">Transmembrane</keyword>
<accession>A0A9X1X8H5</accession>
<gene>
    <name evidence="2" type="ORF">LCY76_05570</name>
</gene>
<dbReference type="AlphaFoldDB" id="A0A9X1X8H5"/>
<comment type="caution">
    <text evidence="2">The sequence shown here is derived from an EMBL/GenBank/DDBJ whole genome shotgun (WGS) entry which is preliminary data.</text>
</comment>